<proteinExistence type="predicted"/>
<organism evidence="2 3">
    <name type="scientific">Draconibacterium aestuarii</name>
    <dbReference type="NCBI Taxonomy" id="2998507"/>
    <lineage>
        <taxon>Bacteria</taxon>
        <taxon>Pseudomonadati</taxon>
        <taxon>Bacteroidota</taxon>
        <taxon>Bacteroidia</taxon>
        <taxon>Marinilabiliales</taxon>
        <taxon>Prolixibacteraceae</taxon>
        <taxon>Draconibacterium</taxon>
    </lineage>
</organism>
<name>A0A9X3J6A3_9BACT</name>
<dbReference type="AlphaFoldDB" id="A0A9X3J6A3"/>
<keyword evidence="3" id="KW-1185">Reference proteome</keyword>
<protein>
    <submittedName>
        <fullName evidence="2">Uncharacterized protein</fullName>
    </submittedName>
</protein>
<feature type="signal peptide" evidence="1">
    <location>
        <begin position="1"/>
        <end position="22"/>
    </location>
</feature>
<evidence type="ECO:0000313" key="3">
    <source>
        <dbReference type="Proteomes" id="UP001145087"/>
    </source>
</evidence>
<dbReference type="RefSeq" id="WP_343332619.1">
    <property type="nucleotide sequence ID" value="NZ_JAPOHD010000015.1"/>
</dbReference>
<keyword evidence="1" id="KW-0732">Signal</keyword>
<comment type="caution">
    <text evidence="2">The sequence shown here is derived from an EMBL/GenBank/DDBJ whole genome shotgun (WGS) entry which is preliminary data.</text>
</comment>
<accession>A0A9X3J6A3</accession>
<evidence type="ECO:0000313" key="2">
    <source>
        <dbReference type="EMBL" id="MCY1720286.1"/>
    </source>
</evidence>
<dbReference type="Proteomes" id="UP001145087">
    <property type="component" value="Unassembled WGS sequence"/>
</dbReference>
<gene>
    <name evidence="2" type="ORF">OU798_08020</name>
</gene>
<dbReference type="EMBL" id="JAPOHD010000015">
    <property type="protein sequence ID" value="MCY1720286.1"/>
    <property type="molecule type" value="Genomic_DNA"/>
</dbReference>
<feature type="chain" id="PRO_5040807447" evidence="1">
    <location>
        <begin position="23"/>
        <end position="192"/>
    </location>
</feature>
<reference evidence="2" key="1">
    <citation type="submission" date="2022-11" db="EMBL/GenBank/DDBJ databases">
        <title>Marilongibacter aestuarii gen. nov., sp. nov., isolated from tidal flat sediment.</title>
        <authorList>
            <person name="Jiayan W."/>
        </authorList>
    </citation>
    <scope>NUCLEOTIDE SEQUENCE</scope>
    <source>
        <strain evidence="2">Z1-6</strain>
    </source>
</reference>
<sequence>MKKLSLIIATVLVLGVAKISKAQVDSESASHGVSFEVPQIAILDIEGGENIELNLGTIVEEAGDGIDLSGVTNDQLWLNYTVLTGTGQNGRAQEQKIYVSIDNAIPGINLMLKVGADEGAGAGANGTPSNSSAIVVDDEASTEIISGIGSSYTGDGTNKGHNLAYSLEVGDFEELVAGSHSVTVTYTFTDNN</sequence>
<evidence type="ECO:0000256" key="1">
    <source>
        <dbReference type="SAM" id="SignalP"/>
    </source>
</evidence>